<proteinExistence type="inferred from homology"/>
<evidence type="ECO:0000256" key="9">
    <source>
        <dbReference type="ARBA" id="ARBA00022748"/>
    </source>
</evidence>
<keyword evidence="14" id="KW-1185">Reference proteome</keyword>
<evidence type="ECO:0000256" key="6">
    <source>
        <dbReference type="ARBA" id="ARBA00022475"/>
    </source>
</evidence>
<name>A0AAN0M6J0_9RHOB</name>
<evidence type="ECO:0000256" key="2">
    <source>
        <dbReference type="ARBA" id="ARBA00004377"/>
    </source>
</evidence>
<dbReference type="NCBIfam" id="TIGR03141">
    <property type="entry name" value="cytochro_ccmD"/>
    <property type="match status" value="1"/>
</dbReference>
<evidence type="ECO:0000256" key="10">
    <source>
        <dbReference type="ARBA" id="ARBA00022989"/>
    </source>
</evidence>
<dbReference type="InterPro" id="IPR007078">
    <property type="entry name" value="Haem_export_protD_CcmD"/>
</dbReference>
<reference evidence="13 14" key="2">
    <citation type="submission" date="2024-08" db="EMBL/GenBank/DDBJ databases">
        <title>Phylogenomic analyses of a clade within the roseobacter group suggest taxonomic reassignments of species of the genera Aestuariivita, Citreicella, Loktanella, Nautella, Pelagibaca, Ruegeria, Thalassobius, Thiobacimonas and Tropicibacter, and the proposal o.</title>
        <authorList>
            <person name="Jeon C.O."/>
        </authorList>
    </citation>
    <scope>NUCLEOTIDE SEQUENCE [LARGE SCALE GENOMIC DNA]</scope>
    <source>
        <strain evidence="13 14">SS1-5</strain>
    </source>
</reference>
<dbReference type="EMBL" id="CP151767">
    <property type="protein sequence ID" value="WZU66004.1"/>
    <property type="molecule type" value="Genomic_DNA"/>
</dbReference>
<evidence type="ECO:0000256" key="11">
    <source>
        <dbReference type="ARBA" id="ARBA00023136"/>
    </source>
</evidence>
<evidence type="ECO:0000256" key="1">
    <source>
        <dbReference type="ARBA" id="ARBA00002442"/>
    </source>
</evidence>
<evidence type="ECO:0000313" key="14">
    <source>
        <dbReference type="Proteomes" id="UP001470809"/>
    </source>
</evidence>
<evidence type="ECO:0000313" key="13">
    <source>
        <dbReference type="EMBL" id="WZU66004.1"/>
    </source>
</evidence>
<protein>
    <recommendedName>
        <fullName evidence="4 12">Heme exporter protein D</fullName>
    </recommendedName>
</protein>
<evidence type="ECO:0000256" key="12">
    <source>
        <dbReference type="RuleBase" id="RU363101"/>
    </source>
</evidence>
<gene>
    <name evidence="13" type="primary">ccmD</name>
    <name evidence="13" type="ORF">AABB31_13010</name>
</gene>
<dbReference type="Proteomes" id="UP001470809">
    <property type="component" value="Chromosome"/>
</dbReference>
<dbReference type="GO" id="GO:0017004">
    <property type="term" value="P:cytochrome complex assembly"/>
    <property type="evidence" value="ECO:0007669"/>
    <property type="project" value="UniProtKB-KW"/>
</dbReference>
<keyword evidence="6 12" id="KW-1003">Cell membrane</keyword>
<keyword evidence="9 12" id="KW-0201">Cytochrome c-type biogenesis</keyword>
<dbReference type="GO" id="GO:0005886">
    <property type="term" value="C:plasma membrane"/>
    <property type="evidence" value="ECO:0007669"/>
    <property type="project" value="UniProtKB-SubCell"/>
</dbReference>
<feature type="transmembrane region" description="Helical" evidence="12">
    <location>
        <begin position="12"/>
        <end position="30"/>
    </location>
</feature>
<evidence type="ECO:0000256" key="4">
    <source>
        <dbReference type="ARBA" id="ARBA00016461"/>
    </source>
</evidence>
<reference evidence="14" key="1">
    <citation type="submission" date="2024-04" db="EMBL/GenBank/DDBJ databases">
        <title>Phylogenomic analyses of a clade within the roseobacter group suggest taxonomic reassignments of species of the genera Aestuariivita, Citreicella, Loktanella, Nautella, Pelagibaca, Ruegeria, Thalassobius, Thiobacimonas and Tropicibacter, and the proposal o.</title>
        <authorList>
            <person name="Jeon C.O."/>
        </authorList>
    </citation>
    <scope>NUCLEOTIDE SEQUENCE [LARGE SCALE GENOMIC DNA]</scope>
    <source>
        <strain evidence="14">SS1-5</strain>
    </source>
</reference>
<keyword evidence="5 12" id="KW-0813">Transport</keyword>
<evidence type="ECO:0000256" key="5">
    <source>
        <dbReference type="ARBA" id="ARBA00022448"/>
    </source>
</evidence>
<dbReference type="KEGG" id="yrh:AABB31_13010"/>
<dbReference type="Pfam" id="PF04995">
    <property type="entry name" value="CcmD"/>
    <property type="match status" value="1"/>
</dbReference>
<evidence type="ECO:0000256" key="8">
    <source>
        <dbReference type="ARBA" id="ARBA00022692"/>
    </source>
</evidence>
<sequence length="47" mass="5177">MPDLGQYATEVLSAYAVSIALLAGIVGLSWRRYVRIRAALRKVEKNG</sequence>
<comment type="subcellular location">
    <subcellularLocation>
        <location evidence="2 12">Cell inner membrane</location>
        <topology evidence="2 12">Single-pass membrane protein</topology>
    </subcellularLocation>
</comment>
<dbReference type="AlphaFoldDB" id="A0AAN0M6J0"/>
<comment type="similarity">
    <text evidence="3 12">Belongs to the CcmD/CycX/HelD family.</text>
</comment>
<keyword evidence="10 12" id="KW-1133">Transmembrane helix</keyword>
<evidence type="ECO:0000256" key="3">
    <source>
        <dbReference type="ARBA" id="ARBA00008741"/>
    </source>
</evidence>
<comment type="function">
    <text evidence="1 12">Required for the export of heme to the periplasm for the biogenesis of c-type cytochromes.</text>
</comment>
<keyword evidence="7 12" id="KW-0997">Cell inner membrane</keyword>
<keyword evidence="11 12" id="KW-0472">Membrane</keyword>
<organism evidence="13 14">
    <name type="scientific">Yoonia rhodophyticola</name>
    <dbReference type="NCBI Taxonomy" id="3137370"/>
    <lineage>
        <taxon>Bacteria</taxon>
        <taxon>Pseudomonadati</taxon>
        <taxon>Pseudomonadota</taxon>
        <taxon>Alphaproteobacteria</taxon>
        <taxon>Rhodobacterales</taxon>
        <taxon>Paracoccaceae</taxon>
        <taxon>Yoonia</taxon>
    </lineage>
</organism>
<accession>A0AAN0M6J0</accession>
<dbReference type="RefSeq" id="WP_342075333.1">
    <property type="nucleotide sequence ID" value="NZ_CP151767.2"/>
</dbReference>
<keyword evidence="8 12" id="KW-0812">Transmembrane</keyword>
<dbReference type="GO" id="GO:0015886">
    <property type="term" value="P:heme transport"/>
    <property type="evidence" value="ECO:0007669"/>
    <property type="project" value="InterPro"/>
</dbReference>
<evidence type="ECO:0000256" key="7">
    <source>
        <dbReference type="ARBA" id="ARBA00022519"/>
    </source>
</evidence>